<accession>A0ABR2JBM4</accession>
<name>A0ABR2JBM4_9PEZI</name>
<evidence type="ECO:0000313" key="3">
    <source>
        <dbReference type="Proteomes" id="UP001390339"/>
    </source>
</evidence>
<keyword evidence="3" id="KW-1185">Reference proteome</keyword>
<reference evidence="2 3" key="1">
    <citation type="journal article" date="2024" name="IMA Fungus">
        <title>Apiospora arundinis, a panoply of carbohydrate-active enzymes and secondary metabolites.</title>
        <authorList>
            <person name="Sorensen T."/>
            <person name="Petersen C."/>
            <person name="Muurmann A.T."/>
            <person name="Christiansen J.V."/>
            <person name="Brundto M.L."/>
            <person name="Overgaard C.K."/>
            <person name="Boysen A.T."/>
            <person name="Wollenberg R.D."/>
            <person name="Larsen T.O."/>
            <person name="Sorensen J.L."/>
            <person name="Nielsen K.L."/>
            <person name="Sondergaard T.E."/>
        </authorList>
    </citation>
    <scope>NUCLEOTIDE SEQUENCE [LARGE SCALE GENOMIC DNA]</scope>
    <source>
        <strain evidence="2 3">AAU 773</strain>
    </source>
</reference>
<dbReference type="Proteomes" id="UP001390339">
    <property type="component" value="Unassembled WGS sequence"/>
</dbReference>
<dbReference type="InterPro" id="IPR016181">
    <property type="entry name" value="Acyl_CoA_acyltransferase"/>
</dbReference>
<feature type="domain" description="N-acetyltransferase" evidence="1">
    <location>
        <begin position="62"/>
        <end position="208"/>
    </location>
</feature>
<dbReference type="Gene3D" id="3.40.630.30">
    <property type="match status" value="1"/>
</dbReference>
<dbReference type="CDD" id="cd04301">
    <property type="entry name" value="NAT_SF"/>
    <property type="match status" value="1"/>
</dbReference>
<evidence type="ECO:0000259" key="1">
    <source>
        <dbReference type="PROSITE" id="PS51186"/>
    </source>
</evidence>
<dbReference type="InterPro" id="IPR000182">
    <property type="entry name" value="GNAT_dom"/>
</dbReference>
<dbReference type="SUPFAM" id="SSF55729">
    <property type="entry name" value="Acyl-CoA N-acyltransferases (Nat)"/>
    <property type="match status" value="1"/>
</dbReference>
<comment type="caution">
    <text evidence="2">The sequence shown here is derived from an EMBL/GenBank/DDBJ whole genome shotgun (WGS) entry which is preliminary data.</text>
</comment>
<protein>
    <submittedName>
        <fullName evidence="2">Acyl-CoA N-acyltransferase</fullName>
    </submittedName>
</protein>
<gene>
    <name evidence="2" type="ORF">PGQ11_005628</name>
</gene>
<dbReference type="PROSITE" id="PS51186">
    <property type="entry name" value="GNAT"/>
    <property type="match status" value="1"/>
</dbReference>
<proteinExistence type="predicted"/>
<dbReference type="InterPro" id="IPR052523">
    <property type="entry name" value="Trichothecene_AcTrans"/>
</dbReference>
<dbReference type="Pfam" id="PF00583">
    <property type="entry name" value="Acetyltransf_1"/>
    <property type="match status" value="1"/>
</dbReference>
<dbReference type="PANTHER" id="PTHR42791">
    <property type="entry name" value="GNAT FAMILY ACETYLTRANSFERASE"/>
    <property type="match status" value="1"/>
</dbReference>
<organism evidence="2 3">
    <name type="scientific">Apiospora arundinis</name>
    <dbReference type="NCBI Taxonomy" id="335852"/>
    <lineage>
        <taxon>Eukaryota</taxon>
        <taxon>Fungi</taxon>
        <taxon>Dikarya</taxon>
        <taxon>Ascomycota</taxon>
        <taxon>Pezizomycotina</taxon>
        <taxon>Sordariomycetes</taxon>
        <taxon>Xylariomycetidae</taxon>
        <taxon>Amphisphaeriales</taxon>
        <taxon>Apiosporaceae</taxon>
        <taxon>Apiospora</taxon>
    </lineage>
</organism>
<evidence type="ECO:0000313" key="2">
    <source>
        <dbReference type="EMBL" id="KAK8875114.1"/>
    </source>
</evidence>
<dbReference type="PANTHER" id="PTHR42791:SF1">
    <property type="entry name" value="N-ACETYLTRANSFERASE DOMAIN-CONTAINING PROTEIN"/>
    <property type="match status" value="1"/>
</dbReference>
<sequence length="215" mass="23748">MALQYREGTEADTDAVSDAYSDSFSSDAITQRLFPPTCPQSLVCIKDWLGGGLKDPHSRYILAVDPALSGKESVVALAKWVAPSAAAEPVSPEAEDWASRIDWPEGSDVALGTEFFTMLEKKHEEHMGGRPHWYLELLAVRKGYQGKGVGKHLLKWGLELADKDRLEVYLQAGPAGVPLYRKCGFEDIEVYTVSSIGFTETFMRRKARPSQATLP</sequence>
<dbReference type="EMBL" id="JAPCWZ010000003">
    <property type="protein sequence ID" value="KAK8875114.1"/>
    <property type="molecule type" value="Genomic_DNA"/>
</dbReference>